<organism evidence="15 16">
    <name type="scientific">Candidozyma auris</name>
    <name type="common">Yeast</name>
    <name type="synonym">Candida auris</name>
    <dbReference type="NCBI Taxonomy" id="498019"/>
    <lineage>
        <taxon>Eukaryota</taxon>
        <taxon>Fungi</taxon>
        <taxon>Dikarya</taxon>
        <taxon>Ascomycota</taxon>
        <taxon>Saccharomycotina</taxon>
        <taxon>Pichiomycetes</taxon>
        <taxon>Metschnikowiaceae</taxon>
        <taxon>Candidozyma</taxon>
    </lineage>
</organism>
<dbReference type="VEuPathDB" id="FungiDB:QG37_03309"/>
<evidence type="ECO:0000256" key="6">
    <source>
        <dbReference type="ARBA" id="ARBA00022670"/>
    </source>
</evidence>
<protein>
    <recommendedName>
        <fullName evidence="5">Mitochondrial intermediate peptidase</fullName>
        <ecNumber evidence="4">3.4.24.59</ecNumber>
    </recommendedName>
</protein>
<evidence type="ECO:0000313" key="16">
    <source>
        <dbReference type="Proteomes" id="UP000037122"/>
    </source>
</evidence>
<keyword evidence="11 13" id="KW-0482">Metalloprotease</keyword>
<dbReference type="InterPro" id="IPR024077">
    <property type="entry name" value="Neurolysin/TOP_dom2"/>
</dbReference>
<comment type="subcellular location">
    <subcellularLocation>
        <location evidence="2">Mitochondrion matrix</location>
    </subcellularLocation>
</comment>
<dbReference type="GO" id="GO:0004222">
    <property type="term" value="F:metalloendopeptidase activity"/>
    <property type="evidence" value="ECO:0007669"/>
    <property type="project" value="UniProtKB-EC"/>
</dbReference>
<dbReference type="VEuPathDB" id="FungiDB:CJJ07_003896"/>
<evidence type="ECO:0000256" key="4">
    <source>
        <dbReference type="ARBA" id="ARBA00012441"/>
    </source>
</evidence>
<evidence type="ECO:0000256" key="5">
    <source>
        <dbReference type="ARBA" id="ARBA00018046"/>
    </source>
</evidence>
<evidence type="ECO:0000259" key="14">
    <source>
        <dbReference type="Pfam" id="PF01432"/>
    </source>
</evidence>
<dbReference type="EC" id="3.4.24.59" evidence="4"/>
<evidence type="ECO:0000256" key="10">
    <source>
        <dbReference type="ARBA" id="ARBA00022946"/>
    </source>
</evidence>
<dbReference type="VEuPathDB" id="FungiDB:CJJ09_002489"/>
<proteinExistence type="inferred from homology"/>
<keyword evidence="8 13" id="KW-0378">Hydrolase</keyword>
<dbReference type="VEuPathDB" id="FungiDB:B9J08_000523"/>
<dbReference type="Gene3D" id="1.10.1370.10">
    <property type="entry name" value="Neurolysin, domain 3"/>
    <property type="match status" value="1"/>
</dbReference>
<comment type="similarity">
    <text evidence="3 13">Belongs to the peptidase M3 family.</text>
</comment>
<keyword evidence="10" id="KW-0809">Transit peptide</keyword>
<dbReference type="InterPro" id="IPR001567">
    <property type="entry name" value="Pept_M3A_M3B_dom"/>
</dbReference>
<evidence type="ECO:0000313" key="15">
    <source>
        <dbReference type="EMBL" id="KND99882.1"/>
    </source>
</evidence>
<keyword evidence="7 13" id="KW-0479">Metal-binding</keyword>
<keyword evidence="9 13" id="KW-0862">Zinc</keyword>
<accession>A0A0L0P0D2</accession>
<evidence type="ECO:0000256" key="11">
    <source>
        <dbReference type="ARBA" id="ARBA00023049"/>
    </source>
</evidence>
<keyword evidence="12" id="KW-0496">Mitochondrion</keyword>
<evidence type="ECO:0000256" key="12">
    <source>
        <dbReference type="ARBA" id="ARBA00023128"/>
    </source>
</evidence>
<evidence type="ECO:0000256" key="8">
    <source>
        <dbReference type="ARBA" id="ARBA00022801"/>
    </source>
</evidence>
<dbReference type="Proteomes" id="UP000037122">
    <property type="component" value="Unassembled WGS sequence"/>
</dbReference>
<evidence type="ECO:0000256" key="7">
    <source>
        <dbReference type="ARBA" id="ARBA00022723"/>
    </source>
</evidence>
<dbReference type="GO" id="GO:0006627">
    <property type="term" value="P:protein processing involved in protein targeting to mitochondrion"/>
    <property type="evidence" value="ECO:0007669"/>
    <property type="project" value="TreeGrafter"/>
</dbReference>
<dbReference type="GO" id="GO:0006518">
    <property type="term" value="P:peptide metabolic process"/>
    <property type="evidence" value="ECO:0007669"/>
    <property type="project" value="TreeGrafter"/>
</dbReference>
<dbReference type="InterPro" id="IPR045090">
    <property type="entry name" value="Pept_M3A_M3B"/>
</dbReference>
<sequence length="774" mass="88483">MFASKALLRALQKHVFARPLTSSVAVRKPAQSEQLARLFDSQKCFTNFNKPSGGYFSTSNVGLFKNKNLTSPDGLIDFSKNSLKKAKSLVKTMLLEAKNTDQGKLSYIRKLDQLSDILCRVIDVAEFIRVVHPSQKWVTAAQNTHEIMFEYMNQLNTNVELYLTLVQILDLDLVNHLSQEEIDVGKYLRQDFERSGIAMDPDTRNNFVAITQQISLLGASYNNEVHDLESFWCTITRQEFELIDDEKLKLEILDHLSKAPRGAQGISIPLAGQLPYSILMTCSNEEIRRKVWIALHNSPKRQIQTLDSFIKYRALLARMLGYQSFADYQLEHKMAKSPHHVIAFLKNLQETLLLEKKGVMSEIRNLYKYKKGSDLALTNDEILAEVKPWDRDYLLAKLMRHSESDQKNEEISEYLSVGTVMSGLNQLFKSLYNVALIPERTEKGETWNHSQVRKLSYVDLSNNETLGHLYVDFWSEKVLPSHFTIVCSRELNTSIGTESREDIKNQVHLNEDRDYQLPVISLVCNFQKPKSSGMGRLAGLDSDMPTLLTLEQVDTIFHEMGHATHSMLGRTKLHNLSGTRCLTDFVELPSVLMESFSSDPRVLCKIAKHYKTGEPLPELLLRSHQARRDSLKNCEAYMQSKMALLDQVLHNESVVDFSNQDSLKNFSSTSVYHKLESELKVFADQWSTWHGKFPHLFSYGAVYYSYLLDRAIAEKIWNGLFEKDPWSRAAGEKYKESILKWGGARDPWLCLADALDDEALSKGDARAMEIIGHL</sequence>
<name>A0A0L0P0D2_CANAR</name>
<dbReference type="CDD" id="cd06457">
    <property type="entry name" value="M3A_MIP"/>
    <property type="match status" value="1"/>
</dbReference>
<dbReference type="SUPFAM" id="SSF55486">
    <property type="entry name" value="Metalloproteases ('zincins'), catalytic domain"/>
    <property type="match status" value="1"/>
</dbReference>
<evidence type="ECO:0000256" key="13">
    <source>
        <dbReference type="RuleBase" id="RU003435"/>
    </source>
</evidence>
<comment type="cofactor">
    <cofactor evidence="13">
        <name>Zn(2+)</name>
        <dbReference type="ChEBI" id="CHEBI:29105"/>
    </cofactor>
    <text evidence="13">Binds 1 zinc ion.</text>
</comment>
<evidence type="ECO:0000256" key="1">
    <source>
        <dbReference type="ARBA" id="ARBA00000436"/>
    </source>
</evidence>
<comment type="caution">
    <text evidence="15">The sequence shown here is derived from an EMBL/GenBank/DDBJ whole genome shotgun (WGS) entry which is preliminary data.</text>
</comment>
<dbReference type="Gene3D" id="3.40.390.10">
    <property type="entry name" value="Collagenase (Catalytic Domain)"/>
    <property type="match status" value="1"/>
</dbReference>
<evidence type="ECO:0000256" key="3">
    <source>
        <dbReference type="ARBA" id="ARBA00006040"/>
    </source>
</evidence>
<evidence type="ECO:0000256" key="2">
    <source>
        <dbReference type="ARBA" id="ARBA00004305"/>
    </source>
</evidence>
<dbReference type="VEuPathDB" id="FungiDB:CJI97_000525"/>
<reference evidence="16" key="1">
    <citation type="journal article" date="2015" name="BMC Genomics">
        <title>Draft genome of a commonly misdiagnosed multidrug resistant pathogen Candida auris.</title>
        <authorList>
            <person name="Chatterjee S."/>
            <person name="Alampalli S.V."/>
            <person name="Nageshan R.K."/>
            <person name="Chettiar S.T."/>
            <person name="Joshi S."/>
            <person name="Tatu U.S."/>
        </authorList>
    </citation>
    <scope>NUCLEOTIDE SEQUENCE [LARGE SCALE GENOMIC DNA]</scope>
    <source>
        <strain evidence="16">6684</strain>
    </source>
</reference>
<dbReference type="AlphaFoldDB" id="A0A0L0P0D2"/>
<dbReference type="VEuPathDB" id="FungiDB:CJI96_0003571"/>
<gene>
    <name evidence="15" type="ORF">QG37_03309</name>
</gene>
<dbReference type="GO" id="GO:0046872">
    <property type="term" value="F:metal ion binding"/>
    <property type="evidence" value="ECO:0007669"/>
    <property type="project" value="UniProtKB-UniRule"/>
</dbReference>
<dbReference type="InterPro" id="IPR033851">
    <property type="entry name" value="M3A_MIP"/>
</dbReference>
<feature type="domain" description="Peptidase M3A/M3B catalytic" evidence="14">
    <location>
        <begin position="279"/>
        <end position="769"/>
    </location>
</feature>
<dbReference type="Pfam" id="PF01432">
    <property type="entry name" value="Peptidase_M3"/>
    <property type="match status" value="1"/>
</dbReference>
<dbReference type="PANTHER" id="PTHR11804:SF79">
    <property type="entry name" value="MITOCHONDRIAL INTERMEDIATE PEPTIDASE"/>
    <property type="match status" value="1"/>
</dbReference>
<comment type="catalytic activity">
    <reaction evidence="1">
        <text>Release of an N-terminal octapeptide as second stage of processing of some proteins imported into the mitochondrion.</text>
        <dbReference type="EC" id="3.4.24.59"/>
    </reaction>
</comment>
<evidence type="ECO:0000256" key="9">
    <source>
        <dbReference type="ARBA" id="ARBA00022833"/>
    </source>
</evidence>
<dbReference type="PANTHER" id="PTHR11804">
    <property type="entry name" value="PROTEASE M3 THIMET OLIGOPEPTIDASE-RELATED"/>
    <property type="match status" value="1"/>
</dbReference>
<keyword evidence="6 13" id="KW-0645">Protease</keyword>
<dbReference type="InterPro" id="IPR024079">
    <property type="entry name" value="MetalloPept_cat_dom_sf"/>
</dbReference>
<dbReference type="GO" id="GO:0005759">
    <property type="term" value="C:mitochondrial matrix"/>
    <property type="evidence" value="ECO:0007669"/>
    <property type="project" value="UniProtKB-SubCell"/>
</dbReference>
<dbReference type="EMBL" id="LGST01000021">
    <property type="protein sequence ID" value="KND99882.1"/>
    <property type="molecule type" value="Genomic_DNA"/>
</dbReference>